<dbReference type="PROSITE" id="PS50943">
    <property type="entry name" value="HTH_CROC1"/>
    <property type="match status" value="1"/>
</dbReference>
<dbReference type="AlphaFoldDB" id="A0A0D8BH39"/>
<evidence type="ECO:0000313" key="4">
    <source>
        <dbReference type="Proteomes" id="UP000032545"/>
    </source>
</evidence>
<dbReference type="GO" id="GO:0003677">
    <property type="term" value="F:DNA binding"/>
    <property type="evidence" value="ECO:0007669"/>
    <property type="project" value="InterPro"/>
</dbReference>
<proteinExistence type="predicted"/>
<protein>
    <submittedName>
        <fullName evidence="3">Helix-turn-helix domain</fullName>
    </submittedName>
</protein>
<dbReference type="InterPro" id="IPR010982">
    <property type="entry name" value="Lambda_DNA-bd_dom_sf"/>
</dbReference>
<accession>A0A0D8BH39</accession>
<dbReference type="Gene3D" id="1.10.260.40">
    <property type="entry name" value="lambda repressor-like DNA-binding domains"/>
    <property type="match status" value="1"/>
</dbReference>
<feature type="region of interest" description="Disordered" evidence="1">
    <location>
        <begin position="1"/>
        <end position="21"/>
    </location>
</feature>
<dbReference type="InterPro" id="IPR001387">
    <property type="entry name" value="Cro/C1-type_HTH"/>
</dbReference>
<dbReference type="Proteomes" id="UP000032545">
    <property type="component" value="Unassembled WGS sequence"/>
</dbReference>
<dbReference type="EMBL" id="JYFN01000012">
    <property type="protein sequence ID" value="KJE23598.1"/>
    <property type="molecule type" value="Genomic_DNA"/>
</dbReference>
<dbReference type="SUPFAM" id="SSF47413">
    <property type="entry name" value="lambda repressor-like DNA-binding domains"/>
    <property type="match status" value="1"/>
</dbReference>
<sequence>MASTWNETRSRRPPREDRVAEHRARIDAEVRAYRLREIREEQGLTQVELAERMHVRQPPVSDLERGALDRAGLSTIRAYVEALGGKVEIIADFGDRRVVLS</sequence>
<comment type="caution">
    <text evidence="3">The sequence shown here is derived from an EMBL/GenBank/DDBJ whole genome shotgun (WGS) entry which is preliminary data.</text>
</comment>
<evidence type="ECO:0000256" key="1">
    <source>
        <dbReference type="SAM" id="MobiDB-lite"/>
    </source>
</evidence>
<dbReference type="RefSeq" id="WP_052681034.1">
    <property type="nucleotide sequence ID" value="NZ_JYFN01000012.1"/>
</dbReference>
<dbReference type="InterPro" id="IPR039554">
    <property type="entry name" value="HigA2-like_HTH"/>
</dbReference>
<reference evidence="3 4" key="2">
    <citation type="journal article" date="2016" name="Genome Announc.">
        <title>Permanent Draft Genome Sequences for Two Variants of Frankia sp. Strain CpI1, the First Frankia Strain Isolated from Root Nodules of Comptonia peregrina.</title>
        <authorList>
            <person name="Oshone R."/>
            <person name="Hurst S.G.IV."/>
            <person name="Abebe-Akele F."/>
            <person name="Simpson S."/>
            <person name="Morris K."/>
            <person name="Thomas W.K."/>
            <person name="Tisa L.S."/>
        </authorList>
    </citation>
    <scope>NUCLEOTIDE SEQUENCE [LARGE SCALE GENOMIC DNA]</scope>
    <source>
        <strain evidence="4">CpI1-S</strain>
    </source>
</reference>
<name>A0A0D8BH39_9ACTN</name>
<evidence type="ECO:0000313" key="3">
    <source>
        <dbReference type="EMBL" id="KJE23598.1"/>
    </source>
</evidence>
<dbReference type="PATRIC" id="fig|1502723.3.peg.921"/>
<feature type="compositionally biased region" description="Basic and acidic residues" evidence="1">
    <location>
        <begin position="8"/>
        <end position="21"/>
    </location>
</feature>
<reference evidence="4" key="1">
    <citation type="submission" date="2015-02" db="EMBL/GenBank/DDBJ databases">
        <title>Draft Genome of Frankia sp. CpI1-S.</title>
        <authorList>
            <person name="Oshone R.T."/>
            <person name="Ngom M."/>
            <person name="Ghodhbane-Gtari F."/>
            <person name="Gtari M."/>
            <person name="Morris K."/>
            <person name="Thomas K."/>
            <person name="Sen A."/>
            <person name="Tisa L.S."/>
        </authorList>
    </citation>
    <scope>NUCLEOTIDE SEQUENCE [LARGE SCALE GENOMIC DNA]</scope>
    <source>
        <strain evidence="4">CpI1-S</strain>
    </source>
</reference>
<keyword evidence="4" id="KW-1185">Reference proteome</keyword>
<dbReference type="Pfam" id="PF13744">
    <property type="entry name" value="HTH_37"/>
    <property type="match status" value="1"/>
</dbReference>
<feature type="domain" description="HTH cro/C1-type" evidence="2">
    <location>
        <begin position="35"/>
        <end position="90"/>
    </location>
</feature>
<evidence type="ECO:0000259" key="2">
    <source>
        <dbReference type="PROSITE" id="PS50943"/>
    </source>
</evidence>
<gene>
    <name evidence="3" type="ORF">FF36_02047</name>
</gene>
<dbReference type="SMART" id="SM00530">
    <property type="entry name" value="HTH_XRE"/>
    <property type="match status" value="1"/>
</dbReference>
<dbReference type="CDD" id="cd00093">
    <property type="entry name" value="HTH_XRE"/>
    <property type="match status" value="1"/>
</dbReference>
<organism evidence="3 4">
    <name type="scientific">Frankia torreyi</name>
    <dbReference type="NCBI Taxonomy" id="1856"/>
    <lineage>
        <taxon>Bacteria</taxon>
        <taxon>Bacillati</taxon>
        <taxon>Actinomycetota</taxon>
        <taxon>Actinomycetes</taxon>
        <taxon>Frankiales</taxon>
        <taxon>Frankiaceae</taxon>
        <taxon>Frankia</taxon>
    </lineage>
</organism>